<sequence>MIVRRCAGGVVFYANKVLLLKNDRDEWTLPKGKIHDGELAQESAIHRVKEETGINATTLQVAGDTMYEFFSRSRQQQVCNAISWYVMEAQNTEYIIKGDFKDGGFYKVKEALELLTHNKEKSLVEISYKKYKEIKKNSCDGSNVAVNYK</sequence>
<dbReference type="InterPro" id="IPR000086">
    <property type="entry name" value="NUDIX_hydrolase_dom"/>
</dbReference>
<dbReference type="SUPFAM" id="SSF55811">
    <property type="entry name" value="Nudix"/>
    <property type="match status" value="1"/>
</dbReference>
<dbReference type="InterPro" id="IPR015797">
    <property type="entry name" value="NUDIX_hydrolase-like_dom_sf"/>
</dbReference>
<evidence type="ECO:0000259" key="2">
    <source>
        <dbReference type="PROSITE" id="PS51462"/>
    </source>
</evidence>
<dbReference type="PANTHER" id="PTHR43736">
    <property type="entry name" value="ADP-RIBOSE PYROPHOSPHATASE"/>
    <property type="match status" value="1"/>
</dbReference>
<organism evidence="3 4">
    <name type="scientific">Romboutsia faecis</name>
    <dbReference type="NCBI Taxonomy" id="2764597"/>
    <lineage>
        <taxon>Bacteria</taxon>
        <taxon>Bacillati</taxon>
        <taxon>Bacillota</taxon>
        <taxon>Clostridia</taxon>
        <taxon>Peptostreptococcales</taxon>
        <taxon>Peptostreptococcaceae</taxon>
        <taxon>Romboutsia</taxon>
    </lineage>
</organism>
<dbReference type="PROSITE" id="PS51462">
    <property type="entry name" value="NUDIX"/>
    <property type="match status" value="1"/>
</dbReference>
<dbReference type="PANTHER" id="PTHR43736:SF1">
    <property type="entry name" value="DIHYDRONEOPTERIN TRIPHOSPHATE DIPHOSPHATASE"/>
    <property type="match status" value="1"/>
</dbReference>
<accession>A0ABR7JRM7</accession>
<feature type="domain" description="Nudix hydrolase" evidence="2">
    <location>
        <begin position="2"/>
        <end position="129"/>
    </location>
</feature>
<dbReference type="EMBL" id="JACRWE010000005">
    <property type="protein sequence ID" value="MBC5997544.1"/>
    <property type="molecule type" value="Genomic_DNA"/>
</dbReference>
<dbReference type="Gene3D" id="3.90.79.10">
    <property type="entry name" value="Nucleoside Triphosphate Pyrophosphohydrolase"/>
    <property type="match status" value="1"/>
</dbReference>
<evidence type="ECO:0000256" key="1">
    <source>
        <dbReference type="ARBA" id="ARBA00005582"/>
    </source>
</evidence>
<protein>
    <submittedName>
        <fullName evidence="3">NUDIX hydrolase</fullName>
    </submittedName>
</protein>
<dbReference type="RefSeq" id="WP_147539870.1">
    <property type="nucleotide sequence ID" value="NZ_JACRWE010000005.1"/>
</dbReference>
<name>A0ABR7JRM7_9FIRM</name>
<dbReference type="GO" id="GO:0016787">
    <property type="term" value="F:hydrolase activity"/>
    <property type="evidence" value="ECO:0007669"/>
    <property type="project" value="UniProtKB-KW"/>
</dbReference>
<evidence type="ECO:0000313" key="3">
    <source>
        <dbReference type="EMBL" id="MBC5997544.1"/>
    </source>
</evidence>
<keyword evidence="3" id="KW-0378">Hydrolase</keyword>
<evidence type="ECO:0000313" key="4">
    <source>
        <dbReference type="Proteomes" id="UP000609849"/>
    </source>
</evidence>
<comment type="caution">
    <text evidence="3">The sequence shown here is derived from an EMBL/GenBank/DDBJ whole genome shotgun (WGS) entry which is preliminary data.</text>
</comment>
<dbReference type="Proteomes" id="UP000609849">
    <property type="component" value="Unassembled WGS sequence"/>
</dbReference>
<keyword evidence="4" id="KW-1185">Reference proteome</keyword>
<gene>
    <name evidence="3" type="ORF">H8923_12285</name>
</gene>
<comment type="similarity">
    <text evidence="1">Belongs to the Nudix hydrolase family.</text>
</comment>
<dbReference type="CDD" id="cd03673">
    <property type="entry name" value="NUDIX_Ap6A_hydrolase"/>
    <property type="match status" value="1"/>
</dbReference>
<reference evidence="3 4" key="1">
    <citation type="submission" date="2020-08" db="EMBL/GenBank/DDBJ databases">
        <authorList>
            <person name="Liu C."/>
            <person name="Sun Q."/>
        </authorList>
    </citation>
    <scope>NUCLEOTIDE SEQUENCE [LARGE SCALE GENOMIC DNA]</scope>
    <source>
        <strain evidence="3 4">NSJ-18</strain>
    </source>
</reference>
<proteinExistence type="inferred from homology"/>
<dbReference type="Pfam" id="PF00293">
    <property type="entry name" value="NUDIX"/>
    <property type="match status" value="1"/>
</dbReference>